<dbReference type="AlphaFoldDB" id="A0A5D3AP05"/>
<proteinExistence type="predicted"/>
<feature type="compositionally biased region" description="Acidic residues" evidence="2">
    <location>
        <begin position="937"/>
        <end position="955"/>
    </location>
</feature>
<feature type="region of interest" description="Disordered" evidence="2">
    <location>
        <begin position="856"/>
        <end position="883"/>
    </location>
</feature>
<reference evidence="3 4" key="1">
    <citation type="submission" date="2017-05" db="EMBL/GenBank/DDBJ databases">
        <title>The Genome Sequence of Tsuchiyaea wingfieldii DSM 27421.</title>
        <authorList>
            <person name="Cuomo C."/>
            <person name="Passer A."/>
            <person name="Billmyre B."/>
            <person name="Heitman J."/>
        </authorList>
    </citation>
    <scope>NUCLEOTIDE SEQUENCE [LARGE SCALE GENOMIC DNA]</scope>
    <source>
        <strain evidence="3 4">DSM 27421</strain>
    </source>
</reference>
<feature type="coiled-coil region" evidence="1">
    <location>
        <begin position="498"/>
        <end position="525"/>
    </location>
</feature>
<feature type="coiled-coil region" evidence="1">
    <location>
        <begin position="265"/>
        <end position="306"/>
    </location>
</feature>
<evidence type="ECO:0000256" key="2">
    <source>
        <dbReference type="SAM" id="MobiDB-lite"/>
    </source>
</evidence>
<evidence type="ECO:0000313" key="4">
    <source>
        <dbReference type="Proteomes" id="UP000322245"/>
    </source>
</evidence>
<feature type="region of interest" description="Disordered" evidence="2">
    <location>
        <begin position="916"/>
        <end position="965"/>
    </location>
</feature>
<sequence length="965" mass="106029">MPSSSSSPPSHLLATHPALLEITSLRSQLAQYQSIAHTSSIQLQGSRLETSLTNDKLEKTHRVHESLLKELEILRANPPLPPVQPGSQALTELSLAHRRLSSKLDLTESRLLSTSSDLASAKHALQRLVLEREEERRVLSEVKRVEWEKEEEVEWEKGERGKAEGQLKLLELALEEYKKLVHKLDPNAVPPDVPAKPTSSWLTSSVQSDDAGIDKEAHPSTKGEETEDNIESSKEAISNLLIGQRGVAQLFHDFTTSLTSKDALVSSLQSQIDALNTSLATVEGQLKEETARRVEVEEEKEKVDRDDKSAAGVVERYMTFTQKTHKTVYMHLDNQRTRSQATITALRAQVGVLKTQLAAEAARAQGLRAALDELSFSSTRESAGRRREIALRLRMIAEEEKRAKKVEAWSEKVKRLREGVEGAVLEADVLEGLLDEGLEAASGYLPSLEAGGIDEEKRKSWRGILPRLRKRSSNHFQKGDRDPAEESLARVLLAEDLVTTLAQDLQVEQERRMELERQRVEWLAKDAVEGVKVDGELEDGGEESKVWFDMEGEGDEKDQSPKALQVKVPPPETIEKPASPIPEPSSEPSSPSPSPEISTLHTLFDPIQTRYSPLQRNLHDLSLSLSSLRGSITSDLPPTPSSPTMPTSGKKASFLPLARLPLPSPGIPGFRGKMSAQTTLETLSDALHEVIEDARVDVEIALADIERVYRGFEALLDVSPLAPNPKVRSEADRAAVLGEAEEYVKHKEEGDEWKRLERKVGEVEADLAGLKRVLHSLEGMALESQRDDEEENVWQGVQFKTISLQPRHPSPLPTPLVSPLPEDQSSPFPFLSPSSSTTSLAFPTAARPPHIRQASLTGIGARGGGTEEEGRRRTSSMNPMHIGMGRGMLASVGNVGRSFSAGVVGGGKRVGGLASGLYKGAGDKPDVVVTEDPAKEEAEEAEEEEEGSEEESESEELVRKTDDVE</sequence>
<dbReference type="Proteomes" id="UP000322245">
    <property type="component" value="Unassembled WGS sequence"/>
</dbReference>
<name>A0A5D3AP05_9TREE</name>
<evidence type="ECO:0000256" key="1">
    <source>
        <dbReference type="SAM" id="Coils"/>
    </source>
</evidence>
<gene>
    <name evidence="3" type="ORF">B9479_006193</name>
</gene>
<organism evidence="3 4">
    <name type="scientific">Cryptococcus floricola</name>
    <dbReference type="NCBI Taxonomy" id="2591691"/>
    <lineage>
        <taxon>Eukaryota</taxon>
        <taxon>Fungi</taxon>
        <taxon>Dikarya</taxon>
        <taxon>Basidiomycota</taxon>
        <taxon>Agaricomycotina</taxon>
        <taxon>Tremellomycetes</taxon>
        <taxon>Tremellales</taxon>
        <taxon>Cryptococcaceae</taxon>
        <taxon>Cryptococcus</taxon>
    </lineage>
</organism>
<feature type="compositionally biased region" description="Basic and acidic residues" evidence="2">
    <location>
        <begin position="921"/>
        <end position="936"/>
    </location>
</feature>
<accession>A0A5D3AP05</accession>
<feature type="compositionally biased region" description="Polar residues" evidence="2">
    <location>
        <begin position="197"/>
        <end position="208"/>
    </location>
</feature>
<evidence type="ECO:0000313" key="3">
    <source>
        <dbReference type="EMBL" id="TYJ53165.1"/>
    </source>
</evidence>
<dbReference type="EMBL" id="NIDF01000099">
    <property type="protein sequence ID" value="TYJ53165.1"/>
    <property type="molecule type" value="Genomic_DNA"/>
</dbReference>
<feature type="coiled-coil region" evidence="1">
    <location>
        <begin position="130"/>
        <end position="180"/>
    </location>
</feature>
<feature type="compositionally biased region" description="Basic and acidic residues" evidence="2">
    <location>
        <begin position="212"/>
        <end position="224"/>
    </location>
</feature>
<keyword evidence="1" id="KW-0175">Coiled coil</keyword>
<feature type="compositionally biased region" description="Basic and acidic residues" evidence="2">
    <location>
        <begin position="956"/>
        <end position="965"/>
    </location>
</feature>
<feature type="region of interest" description="Disordered" evidence="2">
    <location>
        <begin position="552"/>
        <end position="599"/>
    </location>
</feature>
<feature type="region of interest" description="Disordered" evidence="2">
    <location>
        <begin position="185"/>
        <end position="230"/>
    </location>
</feature>
<protein>
    <submittedName>
        <fullName evidence="3">Uncharacterized protein</fullName>
    </submittedName>
</protein>
<feature type="compositionally biased region" description="Pro residues" evidence="2">
    <location>
        <begin position="579"/>
        <end position="594"/>
    </location>
</feature>
<keyword evidence="4" id="KW-1185">Reference proteome</keyword>
<comment type="caution">
    <text evidence="3">The sequence shown here is derived from an EMBL/GenBank/DDBJ whole genome shotgun (WGS) entry which is preliminary data.</text>
</comment>